<comment type="caution">
    <text evidence="1">The sequence shown here is derived from an EMBL/GenBank/DDBJ whole genome shotgun (WGS) entry which is preliminary data.</text>
</comment>
<dbReference type="Proteomes" id="UP001596435">
    <property type="component" value="Unassembled WGS sequence"/>
</dbReference>
<dbReference type="EMBL" id="JBHTAJ010000117">
    <property type="protein sequence ID" value="MFC7184751.1"/>
    <property type="molecule type" value="Genomic_DNA"/>
</dbReference>
<evidence type="ECO:0000313" key="1">
    <source>
        <dbReference type="EMBL" id="MFC7184751.1"/>
    </source>
</evidence>
<proteinExistence type="predicted"/>
<keyword evidence="2" id="KW-1185">Reference proteome</keyword>
<accession>A0ABW2G9Q4</accession>
<sequence length="139" mass="14990">MARSSRKARRLIVGDATFRWTVGHLHDVTEGPAGRYQDCRETLTLRRDGAPGRLVLVFGGAAGRLVPDGILESGAVGTTGGTWLNLHEPGAVRALLDEARARGWRPEDPAATETDGWPLFDTVTARRDAGRSGTEQQSN</sequence>
<dbReference type="RefSeq" id="WP_345707838.1">
    <property type="nucleotide sequence ID" value="NZ_BAABKV010000001.1"/>
</dbReference>
<protein>
    <submittedName>
        <fullName evidence="1">Uncharacterized protein</fullName>
    </submittedName>
</protein>
<name>A0ABW2G9Q4_9ACTN</name>
<organism evidence="1 2">
    <name type="scientific">Kitasatospora paranensis</name>
    <dbReference type="NCBI Taxonomy" id="258053"/>
    <lineage>
        <taxon>Bacteria</taxon>
        <taxon>Bacillati</taxon>
        <taxon>Actinomycetota</taxon>
        <taxon>Actinomycetes</taxon>
        <taxon>Kitasatosporales</taxon>
        <taxon>Streptomycetaceae</taxon>
        <taxon>Kitasatospora</taxon>
    </lineage>
</organism>
<gene>
    <name evidence="1" type="ORF">ACFQMG_34900</name>
</gene>
<evidence type="ECO:0000313" key="2">
    <source>
        <dbReference type="Proteomes" id="UP001596435"/>
    </source>
</evidence>
<reference evidence="2" key="1">
    <citation type="journal article" date="2019" name="Int. J. Syst. Evol. Microbiol.">
        <title>The Global Catalogue of Microorganisms (GCM) 10K type strain sequencing project: providing services to taxonomists for standard genome sequencing and annotation.</title>
        <authorList>
            <consortium name="The Broad Institute Genomics Platform"/>
            <consortium name="The Broad Institute Genome Sequencing Center for Infectious Disease"/>
            <person name="Wu L."/>
            <person name="Ma J."/>
        </authorList>
    </citation>
    <scope>NUCLEOTIDE SEQUENCE [LARGE SCALE GENOMIC DNA]</scope>
    <source>
        <strain evidence="2">CGMCC 1.12859</strain>
    </source>
</reference>